<protein>
    <recommendedName>
        <fullName evidence="3">ABC-type xenobiotic transporter</fullName>
        <ecNumber evidence="3">7.6.2.2</ecNumber>
    </recommendedName>
</protein>
<feature type="domain" description="ABC transmembrane type-1" evidence="16">
    <location>
        <begin position="38"/>
        <end position="341"/>
    </location>
</feature>
<gene>
    <name evidence="17" type="ORF">ONB1V03_LOCUS6555</name>
</gene>
<evidence type="ECO:0000259" key="16">
    <source>
        <dbReference type="PROSITE" id="PS50929"/>
    </source>
</evidence>
<name>A0A7R9LUB9_9ACAR</name>
<dbReference type="OrthoDB" id="6494403at2759"/>
<evidence type="ECO:0000313" key="18">
    <source>
        <dbReference type="Proteomes" id="UP000728032"/>
    </source>
</evidence>
<dbReference type="InterPro" id="IPR003593">
    <property type="entry name" value="AAA+_ATPase"/>
</dbReference>
<evidence type="ECO:0000259" key="15">
    <source>
        <dbReference type="PROSITE" id="PS50893"/>
    </source>
</evidence>
<dbReference type="FunFam" id="3.40.50.300:FF:000479">
    <property type="entry name" value="Multidrug resistance protein 1A"/>
    <property type="match status" value="1"/>
</dbReference>
<dbReference type="SUPFAM" id="SSF90123">
    <property type="entry name" value="ABC transporter transmembrane region"/>
    <property type="match status" value="2"/>
</dbReference>
<dbReference type="EC" id="7.6.2.2" evidence="3"/>
<comment type="similarity">
    <text evidence="2">Belongs to the ABC transporter superfamily. ABCB family. Multidrug resistance exporter (TC 3.A.1.201) subfamily.</text>
</comment>
<keyword evidence="11 14" id="KW-0472">Membrane</keyword>
<keyword evidence="5 14" id="KW-0812">Transmembrane</keyword>
<keyword evidence="10 14" id="KW-1133">Transmembrane helix</keyword>
<reference evidence="17" key="1">
    <citation type="submission" date="2020-11" db="EMBL/GenBank/DDBJ databases">
        <authorList>
            <person name="Tran Van P."/>
        </authorList>
    </citation>
    <scope>NUCLEOTIDE SEQUENCE</scope>
</reference>
<dbReference type="InterPro" id="IPR011527">
    <property type="entry name" value="ABC1_TM_dom"/>
</dbReference>
<evidence type="ECO:0000256" key="8">
    <source>
        <dbReference type="ARBA" id="ARBA00022840"/>
    </source>
</evidence>
<evidence type="ECO:0000313" key="17">
    <source>
        <dbReference type="EMBL" id="CAD7648026.1"/>
    </source>
</evidence>
<evidence type="ECO:0000256" key="2">
    <source>
        <dbReference type="ARBA" id="ARBA00007577"/>
    </source>
</evidence>
<feature type="transmembrane region" description="Helical" evidence="14">
    <location>
        <begin position="735"/>
        <end position="760"/>
    </location>
</feature>
<organism evidence="17">
    <name type="scientific">Oppiella nova</name>
    <dbReference type="NCBI Taxonomy" id="334625"/>
    <lineage>
        <taxon>Eukaryota</taxon>
        <taxon>Metazoa</taxon>
        <taxon>Ecdysozoa</taxon>
        <taxon>Arthropoda</taxon>
        <taxon>Chelicerata</taxon>
        <taxon>Arachnida</taxon>
        <taxon>Acari</taxon>
        <taxon>Acariformes</taxon>
        <taxon>Sarcoptiformes</taxon>
        <taxon>Oribatida</taxon>
        <taxon>Brachypylina</taxon>
        <taxon>Oppioidea</taxon>
        <taxon>Oppiidae</taxon>
        <taxon>Oppiella</taxon>
    </lineage>
</organism>
<dbReference type="GO" id="GO:0015421">
    <property type="term" value="F:ABC-type oligopeptide transporter activity"/>
    <property type="evidence" value="ECO:0007669"/>
    <property type="project" value="TreeGrafter"/>
</dbReference>
<dbReference type="EMBL" id="CAJPVJ010002976">
    <property type="protein sequence ID" value="CAG2167043.1"/>
    <property type="molecule type" value="Genomic_DNA"/>
</dbReference>
<dbReference type="InterPro" id="IPR003439">
    <property type="entry name" value="ABC_transporter-like_ATP-bd"/>
</dbReference>
<keyword evidence="6" id="KW-0677">Repeat</keyword>
<dbReference type="InterPro" id="IPR027417">
    <property type="entry name" value="P-loop_NTPase"/>
</dbReference>
<evidence type="ECO:0000256" key="5">
    <source>
        <dbReference type="ARBA" id="ARBA00022692"/>
    </source>
</evidence>
<feature type="transmembrane region" description="Helical" evidence="14">
    <location>
        <begin position="688"/>
        <end position="715"/>
    </location>
</feature>
<comment type="subcellular location">
    <subcellularLocation>
        <location evidence="1">Membrane</location>
        <topology evidence="1">Multi-pass membrane protein</topology>
    </subcellularLocation>
</comment>
<feature type="transmembrane region" description="Helical" evidence="14">
    <location>
        <begin position="192"/>
        <end position="210"/>
    </location>
</feature>
<feature type="domain" description="ABC transporter" evidence="15">
    <location>
        <begin position="1015"/>
        <end position="1253"/>
    </location>
</feature>
<feature type="domain" description="ABC transmembrane type-1" evidence="16">
    <location>
        <begin position="693"/>
        <end position="979"/>
    </location>
</feature>
<feature type="transmembrane region" description="Helical" evidence="14">
    <location>
        <begin position="34"/>
        <end position="53"/>
    </location>
</feature>
<evidence type="ECO:0000256" key="4">
    <source>
        <dbReference type="ARBA" id="ARBA00022448"/>
    </source>
</evidence>
<keyword evidence="12" id="KW-0325">Glycoprotein</keyword>
<dbReference type="PROSITE" id="PS00211">
    <property type="entry name" value="ABC_TRANSPORTER_1"/>
    <property type="match status" value="2"/>
</dbReference>
<dbReference type="Gene3D" id="1.20.1560.10">
    <property type="entry name" value="ABC transporter type 1, transmembrane domain"/>
    <property type="match status" value="2"/>
</dbReference>
<dbReference type="CDD" id="cd18578">
    <property type="entry name" value="ABC_6TM_Pgp_ABCB1_D2_like"/>
    <property type="match status" value="1"/>
</dbReference>
<dbReference type="Gene3D" id="3.40.50.300">
    <property type="entry name" value="P-loop containing nucleotide triphosphate hydrolases"/>
    <property type="match status" value="2"/>
</dbReference>
<evidence type="ECO:0000256" key="14">
    <source>
        <dbReference type="SAM" id="Phobius"/>
    </source>
</evidence>
<keyword evidence="9" id="KW-1278">Translocase</keyword>
<dbReference type="GO" id="GO:0016887">
    <property type="term" value="F:ATP hydrolysis activity"/>
    <property type="evidence" value="ECO:0007669"/>
    <property type="project" value="InterPro"/>
</dbReference>
<dbReference type="InterPro" id="IPR017871">
    <property type="entry name" value="ABC_transporter-like_CS"/>
</dbReference>
<dbReference type="GO" id="GO:0008559">
    <property type="term" value="F:ABC-type xenobiotic transporter activity"/>
    <property type="evidence" value="ECO:0007669"/>
    <property type="project" value="UniProtKB-EC"/>
</dbReference>
<keyword evidence="7" id="KW-0547">Nucleotide-binding</keyword>
<evidence type="ECO:0000256" key="12">
    <source>
        <dbReference type="ARBA" id="ARBA00023180"/>
    </source>
</evidence>
<dbReference type="GO" id="GO:0005524">
    <property type="term" value="F:ATP binding"/>
    <property type="evidence" value="ECO:0007669"/>
    <property type="project" value="UniProtKB-KW"/>
</dbReference>
<feature type="domain" description="ABC transporter" evidence="15">
    <location>
        <begin position="376"/>
        <end position="614"/>
    </location>
</feature>
<dbReference type="PANTHER" id="PTHR43394">
    <property type="entry name" value="ATP-DEPENDENT PERMEASE MDL1, MITOCHONDRIAL"/>
    <property type="match status" value="1"/>
</dbReference>
<evidence type="ECO:0000256" key="13">
    <source>
        <dbReference type="ARBA" id="ARBA00034018"/>
    </source>
</evidence>
<dbReference type="FunFam" id="1.20.1560.10:FF:000018">
    <property type="entry name" value="ATP-binding cassette subfamily B member 11"/>
    <property type="match status" value="1"/>
</dbReference>
<dbReference type="FunFam" id="3.40.50.300:FF:000205">
    <property type="entry name" value="ABC transporter B family member 4"/>
    <property type="match status" value="1"/>
</dbReference>
<dbReference type="GO" id="GO:0097254">
    <property type="term" value="P:renal tubular secretion"/>
    <property type="evidence" value="ECO:0007669"/>
    <property type="project" value="UniProtKB-ARBA"/>
</dbReference>
<dbReference type="Pfam" id="PF00005">
    <property type="entry name" value="ABC_tran"/>
    <property type="match status" value="2"/>
</dbReference>
<evidence type="ECO:0000256" key="1">
    <source>
        <dbReference type="ARBA" id="ARBA00004141"/>
    </source>
</evidence>
<keyword evidence="18" id="KW-1185">Reference proteome</keyword>
<evidence type="ECO:0000256" key="11">
    <source>
        <dbReference type="ARBA" id="ARBA00023136"/>
    </source>
</evidence>
<evidence type="ECO:0000256" key="7">
    <source>
        <dbReference type="ARBA" id="ARBA00022741"/>
    </source>
</evidence>
<feature type="transmembrane region" description="Helical" evidence="14">
    <location>
        <begin position="278"/>
        <end position="300"/>
    </location>
</feature>
<accession>A0A7R9LUB9</accession>
<feature type="transmembrane region" description="Helical" evidence="14">
    <location>
        <begin position="838"/>
        <end position="857"/>
    </location>
</feature>
<feature type="transmembrane region" description="Helical" evidence="14">
    <location>
        <begin position="97"/>
        <end position="119"/>
    </location>
</feature>
<dbReference type="GO" id="GO:0017085">
    <property type="term" value="P:response to insecticide"/>
    <property type="evidence" value="ECO:0007669"/>
    <property type="project" value="UniProtKB-ARBA"/>
</dbReference>
<evidence type="ECO:0000256" key="9">
    <source>
        <dbReference type="ARBA" id="ARBA00022967"/>
    </source>
</evidence>
<dbReference type="InterPro" id="IPR036640">
    <property type="entry name" value="ABC1_TM_sf"/>
</dbReference>
<dbReference type="SUPFAM" id="SSF52540">
    <property type="entry name" value="P-loop containing nucleoside triphosphate hydrolases"/>
    <property type="match status" value="2"/>
</dbReference>
<dbReference type="EMBL" id="OC917801">
    <property type="protein sequence ID" value="CAD7648026.1"/>
    <property type="molecule type" value="Genomic_DNA"/>
</dbReference>
<feature type="non-terminal residue" evidence="17">
    <location>
        <position position="1505"/>
    </location>
</feature>
<evidence type="ECO:0000256" key="6">
    <source>
        <dbReference type="ARBA" id="ARBA00022737"/>
    </source>
</evidence>
<evidence type="ECO:0000256" key="3">
    <source>
        <dbReference type="ARBA" id="ARBA00012191"/>
    </source>
</evidence>
<dbReference type="Pfam" id="PF00664">
    <property type="entry name" value="ABC_membrane"/>
    <property type="match status" value="2"/>
</dbReference>
<proteinExistence type="inferred from homology"/>
<dbReference type="Proteomes" id="UP000728032">
    <property type="component" value="Unassembled WGS sequence"/>
</dbReference>
<evidence type="ECO:0000256" key="10">
    <source>
        <dbReference type="ARBA" id="ARBA00022989"/>
    </source>
</evidence>
<sequence>KEELETSNKRHEETKVPPVSFLQLFKYAKPKDKVYMGIGFIGALVASMSWPSLNILFGSIVDVFVNYESGKRQTNNTNAITADEFMNEIYTLSTIQFGAWILITLANFIVMTLFPLAALNQIHTIKIKYFQSVLKQEISWFDSKSSGDFASRVSADLKRVEDGLNEKLGLAIQTVGAVVLNLIFAFSYGWKLTLVVLAIAPFTAVATGVMNKVQASFARKEMDSYASAGNMAEEVISSVRTVYAFGGEAKEVDRYETNLVPAMRSGIKRNFITGLGNGVLYSTLYLGMALGIWFGVKLIIESMDENSNEYTIGKVTIIFWSVLSAGYNIGAAAPHFEAINMARGTAAMIFDIIERKPKIDISSEIGKIPQSLTADIEFKDINFSYPMRQEVPILETFNLKIKAGETVALVGPSGCGKSTLIQLIQRFYDPLSGSILIDGHDIKDLNLGWLREQIGVVGQEPVLFDTSIKENISLGSHTGNVTQKDIEVAAIESNAHEFISKLPDNYSTYVGDRGAQLSGGQKQRIAIARALINRPKILLLDEATSALDMQSEALVQTALDKASKGRTTIIVAHRLSTIVNSDRIIFIENGRVSEMGTHRELMDQKGLYFNLVITQQMSKNHRIENIKQHHLDDVDLDPMSYKRTISVMSSSANSALNSIVNDNKESEEEGIKDFPQTRLLKMLAVDKYYIFCGLICSVLYGLVVPLYSYLFGLLVAVFAEETNVDTIWDKSISYALYYVAIAVGVGIVSVTQITMLGIAGERLTMRLRKMAFAAILRQEIGWFDKIENSTGSLCARLSSDAANVQGASGSRMAIICQAFTTFVTSAIVAFIINWRLSLVTSAFIPFIVIGGAFAASVDNNEMKSNKEANEKSSKIALEAIGSIRTVASLHQEIYFFSKYSEILENKLKTSKRKYYLRGVLLSNALSILLLAYSVVFIYGGILVTKDLIKSGEFFIVIETLIYGASSVGQSTVFASDYQKAKSAAINMFKLIDRKPLSATNSLLVTEKPDKCDGNITFRGCFFNYPNRPDAQILNGLSFKVSKGETVALVGSSGCGKSTTIQLLEKFYDLDHGKIFMDGKNINSLDTQWMRSQMALVSQEPNLFSYSIRENIAYGDNSRVLPMDEIVSAAQKANIHNFIKDLPNGYDTICGSKGAQLSGGQKQRIAIARALVRNPQILLLDEATSALDTASEKLVQDALDEASKGRTCLVIAHRLTTIQNANRIVVIQKGLTVEEGLHEELIDKKGFYHELYKTQPQYLSFKAKELNEKKIFLFTVLLVVINANESQNENFVEISNDSDLETDASDLSVAETKVVAGGKGAAVVAKAAGKKGGAAAVKAGKKAGVAAGAKGFKKGAFAAGKAAGAAGFKKGKKGGAFGAAGKKFKKFGKKGAFGKVGAAGFNKKFGAIKTFGMKQGFKFGKVGGKFAAGGVAGAAGKKGAKFGAAGAAGFKKGAKAGKKGAAAAGGAKGVKKGFAAGKVAGKKGGAVGAKAVAKKAFAKAGKGIGR</sequence>
<feature type="transmembrane region" description="Helical" evidence="14">
    <location>
        <begin position="914"/>
        <end position="941"/>
    </location>
</feature>
<dbReference type="GO" id="GO:0005743">
    <property type="term" value="C:mitochondrial inner membrane"/>
    <property type="evidence" value="ECO:0007669"/>
    <property type="project" value="TreeGrafter"/>
</dbReference>
<dbReference type="GO" id="GO:0090374">
    <property type="term" value="P:oligopeptide export from mitochondrion"/>
    <property type="evidence" value="ECO:0007669"/>
    <property type="project" value="TreeGrafter"/>
</dbReference>
<keyword evidence="8" id="KW-0067">ATP-binding</keyword>
<keyword evidence="4" id="KW-0813">Transport</keyword>
<dbReference type="PROSITE" id="PS50893">
    <property type="entry name" value="ABC_TRANSPORTER_2"/>
    <property type="match status" value="2"/>
</dbReference>
<dbReference type="InterPro" id="IPR039421">
    <property type="entry name" value="Type_1_exporter"/>
</dbReference>
<dbReference type="SMART" id="SM00382">
    <property type="entry name" value="AAA"/>
    <property type="match status" value="2"/>
</dbReference>
<feature type="transmembrane region" description="Helical" evidence="14">
    <location>
        <begin position="312"/>
        <end position="333"/>
    </location>
</feature>
<dbReference type="CDD" id="cd03249">
    <property type="entry name" value="ABC_MTABC3_MDL1_MDL2"/>
    <property type="match status" value="2"/>
</dbReference>
<dbReference type="PANTHER" id="PTHR43394:SF27">
    <property type="entry name" value="ATP-DEPENDENT TRANSLOCASE ABCB1-LIKE"/>
    <property type="match status" value="1"/>
</dbReference>
<feature type="transmembrane region" description="Helical" evidence="14">
    <location>
        <begin position="168"/>
        <end position="186"/>
    </location>
</feature>
<comment type="catalytic activity">
    <reaction evidence="13">
        <text>ATP + H2O + xenobioticSide 1 = ADP + phosphate + xenobioticSide 2.</text>
        <dbReference type="EC" id="7.6.2.2"/>
    </reaction>
</comment>
<dbReference type="PROSITE" id="PS50929">
    <property type="entry name" value="ABC_TM1F"/>
    <property type="match status" value="2"/>
</dbReference>
<dbReference type="CDD" id="cd18577">
    <property type="entry name" value="ABC_6TM_Pgp_ABCB1_D1_like"/>
    <property type="match status" value="1"/>
</dbReference>
<feature type="transmembrane region" description="Helical" evidence="14">
    <location>
        <begin position="812"/>
        <end position="832"/>
    </location>
</feature>